<gene>
    <name evidence="1" type="ORF">Adu01nite_25630</name>
</gene>
<comment type="caution">
    <text evidence="1">The sequence shown here is derived from an EMBL/GenBank/DDBJ whole genome shotgun (WGS) entry which is preliminary data.</text>
</comment>
<protein>
    <recommendedName>
        <fullName evidence="3">Chlorophyllase</fullName>
    </recommendedName>
</protein>
<evidence type="ECO:0000313" key="2">
    <source>
        <dbReference type="Proteomes" id="UP000637628"/>
    </source>
</evidence>
<dbReference type="PANTHER" id="PTHR33428:SF14">
    <property type="entry name" value="CARBOXYLESTERASE TYPE B DOMAIN-CONTAINING PROTEIN"/>
    <property type="match status" value="1"/>
</dbReference>
<evidence type="ECO:0008006" key="3">
    <source>
        <dbReference type="Google" id="ProtNLM"/>
    </source>
</evidence>
<proteinExistence type="predicted"/>
<dbReference type="EMBL" id="BOML01000021">
    <property type="protein sequence ID" value="GIE01213.1"/>
    <property type="molecule type" value="Genomic_DNA"/>
</dbReference>
<dbReference type="Proteomes" id="UP000637628">
    <property type="component" value="Unassembled WGS sequence"/>
</dbReference>
<dbReference type="Pfam" id="PF07224">
    <property type="entry name" value="Chlorophyllase"/>
    <property type="match status" value="1"/>
</dbReference>
<dbReference type="RefSeq" id="WP_203726819.1">
    <property type="nucleotide sequence ID" value="NZ_BAAATX010000025.1"/>
</dbReference>
<dbReference type="SUPFAM" id="SSF53474">
    <property type="entry name" value="alpha/beta-Hydrolases"/>
    <property type="match status" value="1"/>
</dbReference>
<sequence>MPILSLKPVVLPVPGRGDDLQVRVSAPATGSGLPVIVFAHGFGQSMDSYDPLVDHWAANGFVVIQPTFLDSATLGITPADPRYPTIWRTRIDDLERVIDDLDVVLAAVPGLAGRVDRERLAVAGHSWGGQSAGMLLGARVVGPDGRPGEDRTDHRVKAGVLLATTGLAGDDLVEFARTNFSFMSPDFDQLKTPTLVVAGDDDQSALSTRGPDWFTDVHRLSPGAQHLVTVFGGQHSLGGIHAYRATDTTDESPARVDLIRRTTTAFLRTALGVDAGAWDSAAASTESAGAIR</sequence>
<dbReference type="Gene3D" id="3.40.50.1820">
    <property type="entry name" value="alpha/beta hydrolase"/>
    <property type="match status" value="1"/>
</dbReference>
<dbReference type="InterPro" id="IPR029058">
    <property type="entry name" value="AB_hydrolase_fold"/>
</dbReference>
<organism evidence="1 2">
    <name type="scientific">Paractinoplanes durhamensis</name>
    <dbReference type="NCBI Taxonomy" id="113563"/>
    <lineage>
        <taxon>Bacteria</taxon>
        <taxon>Bacillati</taxon>
        <taxon>Actinomycetota</taxon>
        <taxon>Actinomycetes</taxon>
        <taxon>Micromonosporales</taxon>
        <taxon>Micromonosporaceae</taxon>
        <taxon>Paractinoplanes</taxon>
    </lineage>
</organism>
<reference evidence="1 2" key="1">
    <citation type="submission" date="2021-01" db="EMBL/GenBank/DDBJ databases">
        <title>Whole genome shotgun sequence of Actinoplanes durhamensis NBRC 14914.</title>
        <authorList>
            <person name="Komaki H."/>
            <person name="Tamura T."/>
        </authorList>
    </citation>
    <scope>NUCLEOTIDE SEQUENCE [LARGE SCALE GENOMIC DNA]</scope>
    <source>
        <strain evidence="1 2">NBRC 14914</strain>
    </source>
</reference>
<dbReference type="InterPro" id="IPR017395">
    <property type="entry name" value="Chlorophyllase-like"/>
</dbReference>
<accession>A0ABQ3YUE7</accession>
<keyword evidence="2" id="KW-1185">Reference proteome</keyword>
<name>A0ABQ3YUE7_9ACTN</name>
<evidence type="ECO:0000313" key="1">
    <source>
        <dbReference type="EMBL" id="GIE01213.1"/>
    </source>
</evidence>
<dbReference type="PANTHER" id="PTHR33428">
    <property type="entry name" value="CHLOROPHYLLASE-2, CHLOROPLASTIC"/>
    <property type="match status" value="1"/>
</dbReference>